<dbReference type="RefSeq" id="WP_196956686.1">
    <property type="nucleotide sequence ID" value="NZ_JADWYK010000015.1"/>
</dbReference>
<dbReference type="EMBL" id="JADWYK010000015">
    <property type="protein sequence ID" value="MBG8555665.1"/>
    <property type="molecule type" value="Genomic_DNA"/>
</dbReference>
<keyword evidence="3" id="KW-1185">Reference proteome</keyword>
<feature type="transmembrane region" description="Helical" evidence="1">
    <location>
        <begin position="6"/>
        <end position="28"/>
    </location>
</feature>
<protein>
    <submittedName>
        <fullName evidence="2">Uncharacterized protein</fullName>
    </submittedName>
</protein>
<gene>
    <name evidence="2" type="ORF">I5L79_19125</name>
</gene>
<keyword evidence="1" id="KW-0472">Membrane</keyword>
<feature type="transmembrane region" description="Helical" evidence="1">
    <location>
        <begin position="40"/>
        <end position="60"/>
    </location>
</feature>
<reference evidence="2 3" key="1">
    <citation type="submission" date="2020-11" db="EMBL/GenBank/DDBJ databases">
        <title>Hymenobacter sp.</title>
        <authorList>
            <person name="Kim M.K."/>
        </authorList>
    </citation>
    <scope>NUCLEOTIDE SEQUENCE [LARGE SCALE GENOMIC DNA]</scope>
    <source>
        <strain evidence="2 3">BT594</strain>
    </source>
</reference>
<feature type="transmembrane region" description="Helical" evidence="1">
    <location>
        <begin position="111"/>
        <end position="130"/>
    </location>
</feature>
<evidence type="ECO:0000313" key="3">
    <source>
        <dbReference type="Proteomes" id="UP000601099"/>
    </source>
</evidence>
<organism evidence="2 3">
    <name type="scientific">Hymenobacter guriensis</name>
    <dbReference type="NCBI Taxonomy" id="2793065"/>
    <lineage>
        <taxon>Bacteria</taxon>
        <taxon>Pseudomonadati</taxon>
        <taxon>Bacteroidota</taxon>
        <taxon>Cytophagia</taxon>
        <taxon>Cytophagales</taxon>
        <taxon>Hymenobacteraceae</taxon>
        <taxon>Hymenobacter</taxon>
    </lineage>
</organism>
<proteinExistence type="predicted"/>
<comment type="caution">
    <text evidence="2">The sequence shown here is derived from an EMBL/GenBank/DDBJ whole genome shotgun (WGS) entry which is preliminary data.</text>
</comment>
<sequence>MDFVWQHADALTAVLTLLLALGCCRQWLLRYKPPMRRLALFALVLGPSWVALRMGTHLVANLYQAVERVLAHSFEYNFEFYSLMLMGVVFMGLSLRMLQQAQLLSQGRSRASRQFCHAAFALVALSAPTFPLTPVGLLPTLACAVAGLGLAFLYKPVRQLA</sequence>
<evidence type="ECO:0000313" key="2">
    <source>
        <dbReference type="EMBL" id="MBG8555665.1"/>
    </source>
</evidence>
<accession>A0ABS0L6B3</accession>
<keyword evidence="1" id="KW-0812">Transmembrane</keyword>
<name>A0ABS0L6B3_9BACT</name>
<dbReference type="Proteomes" id="UP000601099">
    <property type="component" value="Unassembled WGS sequence"/>
</dbReference>
<feature type="transmembrane region" description="Helical" evidence="1">
    <location>
        <begin position="80"/>
        <end position="99"/>
    </location>
</feature>
<keyword evidence="1" id="KW-1133">Transmembrane helix</keyword>
<evidence type="ECO:0000256" key="1">
    <source>
        <dbReference type="SAM" id="Phobius"/>
    </source>
</evidence>